<dbReference type="InterPro" id="IPR027417">
    <property type="entry name" value="P-loop_NTPase"/>
</dbReference>
<dbReference type="InterPro" id="IPR055414">
    <property type="entry name" value="LRR_R13L4/SHOC2-like"/>
</dbReference>
<dbReference type="Proteomes" id="UP000694864">
    <property type="component" value="Chromosome 7"/>
</dbReference>
<evidence type="ECO:0000256" key="1">
    <source>
        <dbReference type="ARBA" id="ARBA00008894"/>
    </source>
</evidence>
<protein>
    <submittedName>
        <fullName evidence="13">Probable disease resistance protein At1g61310 isoform X2</fullName>
    </submittedName>
</protein>
<keyword evidence="8" id="KW-0472">Membrane</keyword>
<reference evidence="13" key="2">
    <citation type="submission" date="2025-08" db="UniProtKB">
        <authorList>
            <consortium name="RefSeq"/>
        </authorList>
    </citation>
    <scope>IDENTIFICATION</scope>
    <source>
        <tissue evidence="13">Leaf</tissue>
    </source>
</reference>
<dbReference type="InterPro" id="IPR032675">
    <property type="entry name" value="LRR_dom_sf"/>
</dbReference>
<keyword evidence="8" id="KW-1133">Transmembrane helix</keyword>
<evidence type="ECO:0000259" key="11">
    <source>
        <dbReference type="Pfam" id="PF23598"/>
    </source>
</evidence>
<dbReference type="Gene3D" id="3.80.10.10">
    <property type="entry name" value="Ribonuclease Inhibitor"/>
    <property type="match status" value="2"/>
</dbReference>
<evidence type="ECO:0000256" key="5">
    <source>
        <dbReference type="ARBA" id="ARBA00022821"/>
    </source>
</evidence>
<evidence type="ECO:0000256" key="3">
    <source>
        <dbReference type="ARBA" id="ARBA00022737"/>
    </source>
</evidence>
<keyword evidence="6" id="KW-0067">ATP-binding</keyword>
<evidence type="ECO:0000256" key="2">
    <source>
        <dbReference type="ARBA" id="ARBA00022614"/>
    </source>
</evidence>
<evidence type="ECO:0000313" key="13">
    <source>
        <dbReference type="RefSeq" id="XP_010418101.1"/>
    </source>
</evidence>
<dbReference type="Gene3D" id="1.10.10.10">
    <property type="entry name" value="Winged helix-like DNA-binding domain superfamily/Winged helix DNA-binding domain"/>
    <property type="match status" value="1"/>
</dbReference>
<feature type="domain" description="NB-ARC" evidence="9">
    <location>
        <begin position="158"/>
        <end position="328"/>
    </location>
</feature>
<comment type="similarity">
    <text evidence="1">Belongs to the disease resistance NB-LRR family.</text>
</comment>
<accession>A0ABM0SYT8</accession>
<keyword evidence="7" id="KW-0175">Coiled coil</keyword>
<keyword evidence="5" id="KW-0611">Plant defense</keyword>
<dbReference type="RefSeq" id="XP_010418101.1">
    <property type="nucleotide sequence ID" value="XM_010419799.2"/>
</dbReference>
<evidence type="ECO:0000259" key="9">
    <source>
        <dbReference type="Pfam" id="PF00931"/>
    </source>
</evidence>
<organism evidence="12 13">
    <name type="scientific">Camelina sativa</name>
    <name type="common">False flax</name>
    <name type="synonym">Myagrum sativum</name>
    <dbReference type="NCBI Taxonomy" id="90675"/>
    <lineage>
        <taxon>Eukaryota</taxon>
        <taxon>Viridiplantae</taxon>
        <taxon>Streptophyta</taxon>
        <taxon>Embryophyta</taxon>
        <taxon>Tracheophyta</taxon>
        <taxon>Spermatophyta</taxon>
        <taxon>Magnoliopsida</taxon>
        <taxon>eudicotyledons</taxon>
        <taxon>Gunneridae</taxon>
        <taxon>Pentapetalae</taxon>
        <taxon>rosids</taxon>
        <taxon>malvids</taxon>
        <taxon>Brassicales</taxon>
        <taxon>Brassicaceae</taxon>
        <taxon>Camelineae</taxon>
        <taxon>Camelina</taxon>
    </lineage>
</organism>
<dbReference type="Gene3D" id="3.40.50.300">
    <property type="entry name" value="P-loop containing nucleotide triphosphate hydrolases"/>
    <property type="match status" value="1"/>
</dbReference>
<dbReference type="SUPFAM" id="SSF52058">
    <property type="entry name" value="L domain-like"/>
    <property type="match status" value="1"/>
</dbReference>
<dbReference type="Pfam" id="PF23559">
    <property type="entry name" value="WHD_DRP"/>
    <property type="match status" value="1"/>
</dbReference>
<dbReference type="InterPro" id="IPR001611">
    <property type="entry name" value="Leu-rich_rpt"/>
</dbReference>
<dbReference type="InterPro" id="IPR042197">
    <property type="entry name" value="Apaf_helical"/>
</dbReference>
<dbReference type="Pfam" id="PF00931">
    <property type="entry name" value="NB-ARC"/>
    <property type="match status" value="1"/>
</dbReference>
<evidence type="ECO:0000256" key="4">
    <source>
        <dbReference type="ARBA" id="ARBA00022741"/>
    </source>
</evidence>
<dbReference type="Pfam" id="PF23598">
    <property type="entry name" value="LRR_14"/>
    <property type="match status" value="1"/>
</dbReference>
<keyword evidence="2" id="KW-0433">Leucine-rich repeat</keyword>
<keyword evidence="3" id="KW-0677">Repeat</keyword>
<dbReference type="GeneID" id="104703726"/>
<keyword evidence="4" id="KW-0547">Nucleotide-binding</keyword>
<dbReference type="PRINTS" id="PR00364">
    <property type="entry name" value="DISEASERSIST"/>
</dbReference>
<feature type="coiled-coil region" evidence="7">
    <location>
        <begin position="28"/>
        <end position="62"/>
    </location>
</feature>
<sequence>MGNIVSFQCSGVEVLDRIIGCLCDKGYIRTLKENLRALEREMEDLRAIKDEVQNKVVREETRHKQKRKAVQVWLTRVESIDTEFNNVLSASPVQLQKLFFCGLCSKNVCSSYNYGKTVFLLLEEVRKLNSEGNFEEVVEPAPTSEMVERPTQPTIGQDRMLEKAWKRLMEDNVGIMGLHGMGGVGKTTLFKKIYNKFSEIAGTFNVVIWIVVSQGATISKLQEDIADKLHLCSDEWKNKSESDKAADIYDDLKRKRFALMLDDIWEEVDLEAIGVPFPTEENKCKVAFTTRSQEVCGRMGDHDAMEIKCLERDEAWELFKSKVGDNTLSRDPGIVKLARRVADKCRGLPLALKVIGKAMSSKTTVREWEHAMDVLTRSAAEFSSDMENKILSILKFSYDSLGDEQIQSCFLYCALFPEDELIDVDDLIHLWICEGFLGEYQVIKEVYNKGYAMLRTLLRANLLTESGTESVVMHDVLREMALWIASDFGKQKENFVVQANVGLVEIPQVKDWGAVRRMSLMKNKIKEITCSSSKCSQLTTLFLQKNQLKNQSGEFIRSMKKLVVLDLSKNSNLSELPEQISELDSLQYLDLSYTSIEKLPVGLQELKKLTHLILHATRKLRSISGISRLVSLRVLSLFGSSVHGDVSVLMELQLLEKLQVLMITVSEELSLEHILLGDQIKRLANCITYLEIIDFQEKPLDLSSLPSMENLNELIVVSSHVVEIYTDIKCRESETDSSHERNPKIPCFTNLCNVRIGNCHSIKDLTWLLFAPNLTVLYIEDLREVEEVINKEKATDLTGITPFQKLQILDVDDLPKLESIYRSPLPFPFLRRISVWVCPKLRKFPLNATSAPRLEEFEIYTERKDPVHENDLEWEDEDTKNRFLPSIPAAEEGLKNPLLRIGIPHFLKSESTLFFFLVLSLFLWCVCCAFGLYN</sequence>
<keyword evidence="8" id="KW-0812">Transmembrane</keyword>
<keyword evidence="12" id="KW-1185">Reference proteome</keyword>
<dbReference type="Gene3D" id="1.10.8.430">
    <property type="entry name" value="Helical domain of apoptotic protease-activating factors"/>
    <property type="match status" value="1"/>
</dbReference>
<name>A0ABM0SYT8_CAMSA</name>
<dbReference type="PANTHER" id="PTHR33463">
    <property type="entry name" value="NB-ARC DOMAIN-CONTAINING PROTEIN-RELATED"/>
    <property type="match status" value="1"/>
</dbReference>
<dbReference type="PANTHER" id="PTHR33463:SF220">
    <property type="entry name" value="NB-ARC DOMAIN-CONTAINING PROTEIN"/>
    <property type="match status" value="1"/>
</dbReference>
<dbReference type="SUPFAM" id="SSF52540">
    <property type="entry name" value="P-loop containing nucleoside triphosphate hydrolases"/>
    <property type="match status" value="1"/>
</dbReference>
<evidence type="ECO:0000313" key="12">
    <source>
        <dbReference type="Proteomes" id="UP000694864"/>
    </source>
</evidence>
<gene>
    <name evidence="13" type="primary">LOC104703726</name>
</gene>
<proteinExistence type="inferred from homology"/>
<dbReference type="InterPro" id="IPR050905">
    <property type="entry name" value="Plant_NBS-LRR"/>
</dbReference>
<evidence type="ECO:0000256" key="6">
    <source>
        <dbReference type="ARBA" id="ARBA00022840"/>
    </source>
</evidence>
<evidence type="ECO:0000259" key="10">
    <source>
        <dbReference type="Pfam" id="PF23559"/>
    </source>
</evidence>
<reference evidence="12" key="1">
    <citation type="journal article" date="2014" name="Nat. Commun.">
        <title>The emerging biofuel crop Camelina sativa retains a highly undifferentiated hexaploid genome structure.</title>
        <authorList>
            <person name="Kagale S."/>
            <person name="Koh C."/>
            <person name="Nixon J."/>
            <person name="Bollina V."/>
            <person name="Clarke W.E."/>
            <person name="Tuteja R."/>
            <person name="Spillane C."/>
            <person name="Robinson S.J."/>
            <person name="Links M.G."/>
            <person name="Clarke C."/>
            <person name="Higgins E.E."/>
            <person name="Huebert T."/>
            <person name="Sharpe A.G."/>
            <person name="Parkin I.A."/>
        </authorList>
    </citation>
    <scope>NUCLEOTIDE SEQUENCE [LARGE SCALE GENOMIC DNA]</scope>
    <source>
        <strain evidence="12">cv. DH55</strain>
    </source>
</reference>
<dbReference type="InterPro" id="IPR036388">
    <property type="entry name" value="WH-like_DNA-bd_sf"/>
</dbReference>
<dbReference type="InterPro" id="IPR058922">
    <property type="entry name" value="WHD_DRP"/>
</dbReference>
<feature type="transmembrane region" description="Helical" evidence="8">
    <location>
        <begin position="913"/>
        <end position="933"/>
    </location>
</feature>
<dbReference type="InterPro" id="IPR002182">
    <property type="entry name" value="NB-ARC"/>
</dbReference>
<feature type="domain" description="Disease resistance protein winged helix" evidence="10">
    <location>
        <begin position="415"/>
        <end position="481"/>
    </location>
</feature>
<feature type="domain" description="Disease resistance R13L4/SHOC-2-like LRR" evidence="11">
    <location>
        <begin position="515"/>
        <end position="818"/>
    </location>
</feature>
<dbReference type="PROSITE" id="PS51450">
    <property type="entry name" value="LRR"/>
    <property type="match status" value="1"/>
</dbReference>
<evidence type="ECO:0000256" key="7">
    <source>
        <dbReference type="SAM" id="Coils"/>
    </source>
</evidence>
<evidence type="ECO:0000256" key="8">
    <source>
        <dbReference type="SAM" id="Phobius"/>
    </source>
</evidence>